<keyword evidence="3" id="KW-1185">Reference proteome</keyword>
<dbReference type="AlphaFoldDB" id="A0A9N9FVJ9"/>
<reference evidence="2" key="1">
    <citation type="submission" date="2021-06" db="EMBL/GenBank/DDBJ databases">
        <authorList>
            <person name="Kallberg Y."/>
            <person name="Tangrot J."/>
            <person name="Rosling A."/>
        </authorList>
    </citation>
    <scope>NUCLEOTIDE SEQUENCE</scope>
    <source>
        <strain evidence="2">IA702</strain>
    </source>
</reference>
<proteinExistence type="predicted"/>
<organism evidence="2 3">
    <name type="scientific">Paraglomus occultum</name>
    <dbReference type="NCBI Taxonomy" id="144539"/>
    <lineage>
        <taxon>Eukaryota</taxon>
        <taxon>Fungi</taxon>
        <taxon>Fungi incertae sedis</taxon>
        <taxon>Mucoromycota</taxon>
        <taxon>Glomeromycotina</taxon>
        <taxon>Glomeromycetes</taxon>
        <taxon>Paraglomerales</taxon>
        <taxon>Paraglomeraceae</taxon>
        <taxon>Paraglomus</taxon>
    </lineage>
</organism>
<dbReference type="Proteomes" id="UP000789572">
    <property type="component" value="Unassembled WGS sequence"/>
</dbReference>
<sequence>MKFQSIFVFLIASLAAGSYAQRPCNIFLQGQFTHVISGQSGCYGTDPTDPVKFASASYNAAYTLYASENCQNPIFAGSGYTNFIPPLQSKSVRLNCPQ</sequence>
<gene>
    <name evidence="2" type="ORF">POCULU_LOCUS5615</name>
</gene>
<evidence type="ECO:0000256" key="1">
    <source>
        <dbReference type="SAM" id="SignalP"/>
    </source>
</evidence>
<evidence type="ECO:0000313" key="3">
    <source>
        <dbReference type="Proteomes" id="UP000789572"/>
    </source>
</evidence>
<feature type="signal peptide" evidence="1">
    <location>
        <begin position="1"/>
        <end position="20"/>
    </location>
</feature>
<keyword evidence="1" id="KW-0732">Signal</keyword>
<evidence type="ECO:0000313" key="2">
    <source>
        <dbReference type="EMBL" id="CAG8563143.1"/>
    </source>
</evidence>
<feature type="chain" id="PRO_5040468551" evidence="1">
    <location>
        <begin position="21"/>
        <end position="98"/>
    </location>
</feature>
<accession>A0A9N9FVJ9</accession>
<protein>
    <submittedName>
        <fullName evidence="2">2928_t:CDS:1</fullName>
    </submittedName>
</protein>
<comment type="caution">
    <text evidence="2">The sequence shown here is derived from an EMBL/GenBank/DDBJ whole genome shotgun (WGS) entry which is preliminary data.</text>
</comment>
<dbReference type="EMBL" id="CAJVPJ010000886">
    <property type="protein sequence ID" value="CAG8563143.1"/>
    <property type="molecule type" value="Genomic_DNA"/>
</dbReference>
<name>A0A9N9FVJ9_9GLOM</name>
<dbReference type="OrthoDB" id="2419552at2759"/>